<feature type="region of interest" description="Disordered" evidence="1">
    <location>
        <begin position="36"/>
        <end position="62"/>
    </location>
</feature>
<dbReference type="Proteomes" id="UP000256862">
    <property type="component" value="Plasmid CO2235_mp"/>
</dbReference>
<evidence type="ECO:0000313" key="4">
    <source>
        <dbReference type="Proteomes" id="UP000256862"/>
    </source>
</evidence>
<reference evidence="2" key="2">
    <citation type="submission" date="2018-01" db="EMBL/GenBank/DDBJ databases">
        <authorList>
            <person name="Clerissi C."/>
        </authorList>
    </citation>
    <scope>NUCLEOTIDE SEQUENCE</scope>
    <source>
        <strain evidence="2">Cupriavidus oxalaticus LMG 2235</strain>
    </source>
</reference>
<dbReference type="EMBL" id="OGUS01000137">
    <property type="protein sequence ID" value="SPC19751.1"/>
    <property type="molecule type" value="Genomic_DNA"/>
</dbReference>
<dbReference type="AlphaFoldDB" id="A0A375FSX3"/>
<comment type="caution">
    <text evidence="2">The sequence shown here is derived from an EMBL/GenBank/DDBJ whole genome shotgun (WGS) entry which is preliminary data.</text>
</comment>
<evidence type="ECO:0000313" key="3">
    <source>
        <dbReference type="EMBL" id="SPC19751.1"/>
    </source>
</evidence>
<dbReference type="EMBL" id="OGUS01000107">
    <property type="protein sequence ID" value="SPC10591.1"/>
    <property type="molecule type" value="Genomic_DNA"/>
</dbReference>
<evidence type="ECO:0000256" key="1">
    <source>
        <dbReference type="SAM" id="MobiDB-lite"/>
    </source>
</evidence>
<name>A0A375FSX3_9BURK</name>
<gene>
    <name evidence="3" type="ORF">CO2235_MP20162</name>
    <name evidence="2" type="ORF">CO2235_U980008</name>
</gene>
<evidence type="ECO:0000313" key="2">
    <source>
        <dbReference type="EMBL" id="SPC10591.1"/>
    </source>
</evidence>
<sequence length="99" mass="10558">MRNSVFNAGGLIPARGRIRMGALPIAGPAGLSTYRKMTSQAHAQHPAHRPAHPSDATEAASLNAPDIPFGSLEAAALAELPYTFRPSGTCTRYYNEYFG</sequence>
<proteinExistence type="predicted"/>
<organism evidence="2 4">
    <name type="scientific">Cupriavidus oxalaticus</name>
    <dbReference type="NCBI Taxonomy" id="96344"/>
    <lineage>
        <taxon>Bacteria</taxon>
        <taxon>Pseudomonadati</taxon>
        <taxon>Pseudomonadota</taxon>
        <taxon>Betaproteobacteria</taxon>
        <taxon>Burkholderiales</taxon>
        <taxon>Burkholderiaceae</taxon>
        <taxon>Cupriavidus</taxon>
    </lineage>
</organism>
<protein>
    <submittedName>
        <fullName evidence="2">Uncharacterized protein</fullName>
    </submittedName>
</protein>
<reference evidence="4" key="1">
    <citation type="submission" date="2018-01" db="EMBL/GenBank/DDBJ databases">
        <authorList>
            <person name="Gaut B.S."/>
            <person name="Morton B.R."/>
            <person name="Clegg M.T."/>
            <person name="Duvall M.R."/>
        </authorList>
    </citation>
    <scope>NUCLEOTIDE SEQUENCE [LARGE SCALE GENOMIC DNA]</scope>
</reference>
<accession>A0A375FSX3</accession>